<organism evidence="1 2">
    <name type="scientific">Viridothelium virens</name>
    <name type="common">Speckled blister lichen</name>
    <name type="synonym">Trypethelium virens</name>
    <dbReference type="NCBI Taxonomy" id="1048519"/>
    <lineage>
        <taxon>Eukaryota</taxon>
        <taxon>Fungi</taxon>
        <taxon>Dikarya</taxon>
        <taxon>Ascomycota</taxon>
        <taxon>Pezizomycotina</taxon>
        <taxon>Dothideomycetes</taxon>
        <taxon>Dothideomycetes incertae sedis</taxon>
        <taxon>Trypetheliales</taxon>
        <taxon>Trypetheliaceae</taxon>
        <taxon>Viridothelium</taxon>
    </lineage>
</organism>
<dbReference type="AlphaFoldDB" id="A0A6A6HBM1"/>
<evidence type="ECO:0000313" key="1">
    <source>
        <dbReference type="EMBL" id="KAF2235208.1"/>
    </source>
</evidence>
<dbReference type="Proteomes" id="UP000800092">
    <property type="component" value="Unassembled WGS sequence"/>
</dbReference>
<sequence>MARDPIQRIRELEAQQISTENELQHFIGENQQLKEEYWELADETYDKDVHLRKLEAWSQAAADLLESISAFLILRRRVRSQKLITLSPEWLGPLH</sequence>
<keyword evidence="2" id="KW-1185">Reference proteome</keyword>
<name>A0A6A6HBM1_VIRVR</name>
<dbReference type="EMBL" id="ML991793">
    <property type="protein sequence ID" value="KAF2235208.1"/>
    <property type="molecule type" value="Genomic_DNA"/>
</dbReference>
<reference evidence="1" key="1">
    <citation type="journal article" date="2020" name="Stud. Mycol.">
        <title>101 Dothideomycetes genomes: a test case for predicting lifestyles and emergence of pathogens.</title>
        <authorList>
            <person name="Haridas S."/>
            <person name="Albert R."/>
            <person name="Binder M."/>
            <person name="Bloem J."/>
            <person name="Labutti K."/>
            <person name="Salamov A."/>
            <person name="Andreopoulos B."/>
            <person name="Baker S."/>
            <person name="Barry K."/>
            <person name="Bills G."/>
            <person name="Bluhm B."/>
            <person name="Cannon C."/>
            <person name="Castanera R."/>
            <person name="Culley D."/>
            <person name="Daum C."/>
            <person name="Ezra D."/>
            <person name="Gonzalez J."/>
            <person name="Henrissat B."/>
            <person name="Kuo A."/>
            <person name="Liang C."/>
            <person name="Lipzen A."/>
            <person name="Lutzoni F."/>
            <person name="Magnuson J."/>
            <person name="Mondo S."/>
            <person name="Nolan M."/>
            <person name="Ohm R."/>
            <person name="Pangilinan J."/>
            <person name="Park H.-J."/>
            <person name="Ramirez L."/>
            <person name="Alfaro M."/>
            <person name="Sun H."/>
            <person name="Tritt A."/>
            <person name="Yoshinaga Y."/>
            <person name="Zwiers L.-H."/>
            <person name="Turgeon B."/>
            <person name="Goodwin S."/>
            <person name="Spatafora J."/>
            <person name="Crous P."/>
            <person name="Grigoriev I."/>
        </authorList>
    </citation>
    <scope>NUCLEOTIDE SEQUENCE</scope>
    <source>
        <strain evidence="1">Tuck. ex Michener</strain>
    </source>
</reference>
<evidence type="ECO:0000313" key="2">
    <source>
        <dbReference type="Proteomes" id="UP000800092"/>
    </source>
</evidence>
<proteinExistence type="predicted"/>
<protein>
    <submittedName>
        <fullName evidence="1">Uncharacterized protein</fullName>
    </submittedName>
</protein>
<accession>A0A6A6HBM1</accession>
<gene>
    <name evidence="1" type="ORF">EV356DRAFT_576129</name>
</gene>